<evidence type="ECO:0000256" key="1">
    <source>
        <dbReference type="ARBA" id="ARBA00004141"/>
    </source>
</evidence>
<dbReference type="InterPro" id="IPR019109">
    <property type="entry name" value="MamF_MmsF"/>
</dbReference>
<evidence type="ECO:0008006" key="8">
    <source>
        <dbReference type="Google" id="ProtNLM"/>
    </source>
</evidence>
<dbReference type="EMBL" id="MFMT01000010">
    <property type="protein sequence ID" value="OGG88954.1"/>
    <property type="molecule type" value="Genomic_DNA"/>
</dbReference>
<name>A0A1F6FSW9_9BACT</name>
<organism evidence="6 7">
    <name type="scientific">Candidatus Kaiserbacteria bacterium RIFOXYD1_FULL_42_15</name>
    <dbReference type="NCBI Taxonomy" id="1798532"/>
    <lineage>
        <taxon>Bacteria</taxon>
        <taxon>Candidatus Kaiseribacteriota</taxon>
    </lineage>
</organism>
<accession>A0A1F6FSW9</accession>
<evidence type="ECO:0000256" key="3">
    <source>
        <dbReference type="ARBA" id="ARBA00022989"/>
    </source>
</evidence>
<dbReference type="Pfam" id="PF09685">
    <property type="entry name" value="MamF_MmsF"/>
    <property type="match status" value="1"/>
</dbReference>
<evidence type="ECO:0000313" key="6">
    <source>
        <dbReference type="EMBL" id="OGG88954.1"/>
    </source>
</evidence>
<feature type="transmembrane region" description="Helical" evidence="5">
    <location>
        <begin position="79"/>
        <end position="100"/>
    </location>
</feature>
<evidence type="ECO:0000256" key="4">
    <source>
        <dbReference type="ARBA" id="ARBA00023136"/>
    </source>
</evidence>
<evidence type="ECO:0000256" key="2">
    <source>
        <dbReference type="ARBA" id="ARBA00022692"/>
    </source>
</evidence>
<comment type="caution">
    <text evidence="6">The sequence shown here is derived from an EMBL/GenBank/DDBJ whole genome shotgun (WGS) entry which is preliminary data.</text>
</comment>
<sequence>MNNTTAKETVRDDNVKLYAILGYVLPFLFFLPLINERTKHNEYSRFHANQQLILLLVWVAVQIVAENFLHIIMGYGSNSLLGLFNIAVLILAVLGIINAVQHNMKELPLVGGFRILK</sequence>
<dbReference type="AlphaFoldDB" id="A0A1F6FSW9"/>
<dbReference type="Proteomes" id="UP000179230">
    <property type="component" value="Unassembled WGS sequence"/>
</dbReference>
<feature type="transmembrane region" description="Helical" evidence="5">
    <location>
        <begin position="52"/>
        <end position="73"/>
    </location>
</feature>
<gene>
    <name evidence="6" type="ORF">A2592_02305</name>
</gene>
<comment type="subcellular location">
    <subcellularLocation>
        <location evidence="1">Membrane</location>
        <topology evidence="1">Multi-pass membrane protein</topology>
    </subcellularLocation>
</comment>
<keyword evidence="4 5" id="KW-0472">Membrane</keyword>
<keyword evidence="3 5" id="KW-1133">Transmembrane helix</keyword>
<keyword evidence="2 5" id="KW-0812">Transmembrane</keyword>
<feature type="transmembrane region" description="Helical" evidence="5">
    <location>
        <begin position="15"/>
        <end position="31"/>
    </location>
</feature>
<evidence type="ECO:0000256" key="5">
    <source>
        <dbReference type="SAM" id="Phobius"/>
    </source>
</evidence>
<evidence type="ECO:0000313" key="7">
    <source>
        <dbReference type="Proteomes" id="UP000179230"/>
    </source>
</evidence>
<protein>
    <recommendedName>
        <fullName evidence="8">DUF4870 domain-containing protein</fullName>
    </recommendedName>
</protein>
<proteinExistence type="predicted"/>
<reference evidence="6 7" key="1">
    <citation type="journal article" date="2016" name="Nat. Commun.">
        <title>Thousands of microbial genomes shed light on interconnected biogeochemical processes in an aquifer system.</title>
        <authorList>
            <person name="Anantharaman K."/>
            <person name="Brown C.T."/>
            <person name="Hug L.A."/>
            <person name="Sharon I."/>
            <person name="Castelle C.J."/>
            <person name="Probst A.J."/>
            <person name="Thomas B.C."/>
            <person name="Singh A."/>
            <person name="Wilkins M.J."/>
            <person name="Karaoz U."/>
            <person name="Brodie E.L."/>
            <person name="Williams K.H."/>
            <person name="Hubbard S.S."/>
            <person name="Banfield J.F."/>
        </authorList>
    </citation>
    <scope>NUCLEOTIDE SEQUENCE [LARGE SCALE GENOMIC DNA]</scope>
</reference>